<comment type="caution">
    <text evidence="1">The sequence shown here is derived from an EMBL/GenBank/DDBJ whole genome shotgun (WGS) entry which is preliminary data.</text>
</comment>
<protein>
    <submittedName>
        <fullName evidence="1">Fe2+ or Zn2+ uptake regulation protein</fullName>
    </submittedName>
</protein>
<gene>
    <name evidence="1" type="ORF">FHR87_002988</name>
</gene>
<name>A0A839TAB1_AZOMA</name>
<evidence type="ECO:0000313" key="1">
    <source>
        <dbReference type="EMBL" id="MBB3104563.1"/>
    </source>
</evidence>
<dbReference type="InterPro" id="IPR036390">
    <property type="entry name" value="WH_DNA-bd_sf"/>
</dbReference>
<dbReference type="EMBL" id="JACHXI010000017">
    <property type="protein sequence ID" value="MBB3104563.1"/>
    <property type="molecule type" value="Genomic_DNA"/>
</dbReference>
<evidence type="ECO:0000313" key="2">
    <source>
        <dbReference type="Proteomes" id="UP000549250"/>
    </source>
</evidence>
<dbReference type="Gene3D" id="1.10.10.10">
    <property type="entry name" value="Winged helix-like DNA-binding domain superfamily/Winged helix DNA-binding domain"/>
    <property type="match status" value="1"/>
</dbReference>
<keyword evidence="2" id="KW-1185">Reference proteome</keyword>
<proteinExistence type="predicted"/>
<sequence length="93" mass="10218">MISYLPAKQILQNAGIKATLIRLKVIDALRKATTERARVPIKTLHGILEQTGTPISRISVGQVLRGLVASGLVARDGRGFYKLGTFFSEHYPE</sequence>
<dbReference type="AlphaFoldDB" id="A0A839TAB1"/>
<dbReference type="InterPro" id="IPR036388">
    <property type="entry name" value="WH-like_DNA-bd_sf"/>
</dbReference>
<accession>A0A839TAB1</accession>
<reference evidence="1 2" key="1">
    <citation type="submission" date="2020-08" db="EMBL/GenBank/DDBJ databases">
        <title>Genomic Encyclopedia of Type Strains, Phase III (KMG-III): the genomes of soil and plant-associated and newly described type strains.</title>
        <authorList>
            <person name="Whitman W."/>
        </authorList>
    </citation>
    <scope>NUCLEOTIDE SEQUENCE [LARGE SCALE GENOMIC DNA]</scope>
    <source>
        <strain evidence="1 2">CECT 4462</strain>
    </source>
</reference>
<dbReference type="Proteomes" id="UP000549250">
    <property type="component" value="Unassembled WGS sequence"/>
</dbReference>
<organism evidence="1 2">
    <name type="scientific">Azomonas macrocytogenes</name>
    <name type="common">Azotobacter macrocytogenes</name>
    <dbReference type="NCBI Taxonomy" id="69962"/>
    <lineage>
        <taxon>Bacteria</taxon>
        <taxon>Pseudomonadati</taxon>
        <taxon>Pseudomonadota</taxon>
        <taxon>Gammaproteobacteria</taxon>
        <taxon>Pseudomonadales</taxon>
        <taxon>Pseudomonadaceae</taxon>
        <taxon>Azomonas</taxon>
    </lineage>
</organism>
<dbReference type="SUPFAM" id="SSF46785">
    <property type="entry name" value="Winged helix' DNA-binding domain"/>
    <property type="match status" value="1"/>
</dbReference>